<dbReference type="PROSITE" id="PS51340">
    <property type="entry name" value="MOSC"/>
    <property type="match status" value="1"/>
</dbReference>
<evidence type="ECO:0000259" key="1">
    <source>
        <dbReference type="PROSITE" id="PS51340"/>
    </source>
</evidence>
<dbReference type="Pfam" id="PF03475">
    <property type="entry name" value="YiiM_3-alpha"/>
    <property type="match status" value="1"/>
</dbReference>
<dbReference type="PANTHER" id="PTHR30212">
    <property type="entry name" value="PROTEIN YIIM"/>
    <property type="match status" value="1"/>
</dbReference>
<dbReference type="Gene3D" id="2.40.33.20">
    <property type="entry name" value="PK beta-barrel domain-like"/>
    <property type="match status" value="1"/>
</dbReference>
<proteinExistence type="predicted"/>
<protein>
    <submittedName>
        <fullName evidence="2">MOSC domain-containing protein</fullName>
    </submittedName>
</protein>
<dbReference type="InterPro" id="IPR011037">
    <property type="entry name" value="Pyrv_Knase-like_insert_dom_sf"/>
</dbReference>
<dbReference type="PANTHER" id="PTHR30212:SF4">
    <property type="entry name" value="MOSC DOMAIN-CONTAINING PROTEIN"/>
    <property type="match status" value="1"/>
</dbReference>
<accession>A0ABX1ZHP5</accession>
<sequence>MRNKTMEIISVNVGMPRTIDNQGKELVTGIYKFPVSSSLYVSKTQLDGDGQADLTVHGGVDKALCVYPDEHYAYWEGVLGRKLEPGTFGENLTVRGFLETDVCIGDIYAIDEVMVQVSQPRQPCFKVGKRLDWVQTPLQMQETGFTGFYLRVLQEGFISKKSHVRLVAKDDAGVTLAYANQLKYHDKKNEEGAQRLVQTKALSESWRQSFMKRLAELGTC</sequence>
<dbReference type="EMBL" id="WHNZ01000015">
    <property type="protein sequence ID" value="NOU99595.1"/>
    <property type="molecule type" value="Genomic_DNA"/>
</dbReference>
<feature type="domain" description="MOSC" evidence="1">
    <location>
        <begin position="33"/>
        <end position="167"/>
    </location>
</feature>
<dbReference type="Pfam" id="PF03473">
    <property type="entry name" value="MOSC"/>
    <property type="match status" value="1"/>
</dbReference>
<comment type="caution">
    <text evidence="2">The sequence shown here is derived from an EMBL/GenBank/DDBJ whole genome shotgun (WGS) entry which is preliminary data.</text>
</comment>
<keyword evidence="3" id="KW-1185">Reference proteome</keyword>
<dbReference type="InterPro" id="IPR005163">
    <property type="entry name" value="Tri_helical_YiiM-like"/>
</dbReference>
<dbReference type="InterPro" id="IPR005302">
    <property type="entry name" value="MoCF_Sase_C"/>
</dbReference>
<organism evidence="2 3">
    <name type="scientific">Paenibacillus planticolens</name>
    <dbReference type="NCBI Taxonomy" id="2654976"/>
    <lineage>
        <taxon>Bacteria</taxon>
        <taxon>Bacillati</taxon>
        <taxon>Bacillota</taxon>
        <taxon>Bacilli</taxon>
        <taxon>Bacillales</taxon>
        <taxon>Paenibacillaceae</taxon>
        <taxon>Paenibacillus</taxon>
    </lineage>
</organism>
<gene>
    <name evidence="2" type="ORF">GC097_06175</name>
</gene>
<evidence type="ECO:0000313" key="2">
    <source>
        <dbReference type="EMBL" id="NOU99595.1"/>
    </source>
</evidence>
<dbReference type="InterPro" id="IPR052353">
    <property type="entry name" value="Benzoxazolinone_Detox_Enz"/>
</dbReference>
<evidence type="ECO:0000313" key="3">
    <source>
        <dbReference type="Proteomes" id="UP000618579"/>
    </source>
</evidence>
<dbReference type="RefSeq" id="WP_171682481.1">
    <property type="nucleotide sequence ID" value="NZ_WHNZ01000015.1"/>
</dbReference>
<dbReference type="SUPFAM" id="SSF50800">
    <property type="entry name" value="PK beta-barrel domain-like"/>
    <property type="match status" value="1"/>
</dbReference>
<dbReference type="Proteomes" id="UP000618579">
    <property type="component" value="Unassembled WGS sequence"/>
</dbReference>
<name>A0ABX1ZHP5_9BACL</name>
<reference evidence="2 3" key="1">
    <citation type="submission" date="2019-10" db="EMBL/GenBank/DDBJ databases">
        <title>Description of Paenibacillus pedi sp. nov.</title>
        <authorList>
            <person name="Carlier A."/>
            <person name="Qi S."/>
        </authorList>
    </citation>
    <scope>NUCLEOTIDE SEQUENCE [LARGE SCALE GENOMIC DNA]</scope>
    <source>
        <strain evidence="2 3">LMG 31457</strain>
    </source>
</reference>